<name>A0A0V1M3C4_9BILA</name>
<keyword evidence="3" id="KW-1185">Reference proteome</keyword>
<dbReference type="EMBL" id="JYDO01000273">
    <property type="protein sequence ID" value="KRZ66012.1"/>
    <property type="molecule type" value="Genomic_DNA"/>
</dbReference>
<evidence type="ECO:0000313" key="2">
    <source>
        <dbReference type="EMBL" id="KRZ66012.1"/>
    </source>
</evidence>
<protein>
    <submittedName>
        <fullName evidence="2">Uncharacterized protein</fullName>
    </submittedName>
</protein>
<organism evidence="2 3">
    <name type="scientific">Trichinella papuae</name>
    <dbReference type="NCBI Taxonomy" id="268474"/>
    <lineage>
        <taxon>Eukaryota</taxon>
        <taxon>Metazoa</taxon>
        <taxon>Ecdysozoa</taxon>
        <taxon>Nematoda</taxon>
        <taxon>Enoplea</taxon>
        <taxon>Dorylaimia</taxon>
        <taxon>Trichinellida</taxon>
        <taxon>Trichinellidae</taxon>
        <taxon>Trichinella</taxon>
    </lineage>
</organism>
<comment type="caution">
    <text evidence="2">The sequence shown here is derived from an EMBL/GenBank/DDBJ whole genome shotgun (WGS) entry which is preliminary data.</text>
</comment>
<evidence type="ECO:0000313" key="3">
    <source>
        <dbReference type="Proteomes" id="UP000054843"/>
    </source>
</evidence>
<dbReference type="AlphaFoldDB" id="A0A0V1M3C4"/>
<feature type="region of interest" description="Disordered" evidence="1">
    <location>
        <begin position="173"/>
        <end position="192"/>
    </location>
</feature>
<dbReference type="Proteomes" id="UP000054843">
    <property type="component" value="Unassembled WGS sequence"/>
</dbReference>
<gene>
    <name evidence="2" type="ORF">T10_10311</name>
</gene>
<proteinExistence type="predicted"/>
<accession>A0A0V1M3C4</accession>
<feature type="region of interest" description="Disordered" evidence="1">
    <location>
        <begin position="279"/>
        <end position="308"/>
    </location>
</feature>
<reference evidence="2 3" key="1">
    <citation type="submission" date="2015-01" db="EMBL/GenBank/DDBJ databases">
        <title>Evolution of Trichinella species and genotypes.</title>
        <authorList>
            <person name="Korhonen P.K."/>
            <person name="Edoardo P."/>
            <person name="Giuseppe L.R."/>
            <person name="Gasser R.B."/>
        </authorList>
    </citation>
    <scope>NUCLEOTIDE SEQUENCE [LARGE SCALE GENOMIC DNA]</scope>
    <source>
        <strain evidence="2">ISS1980</strain>
    </source>
</reference>
<evidence type="ECO:0000256" key="1">
    <source>
        <dbReference type="SAM" id="MobiDB-lite"/>
    </source>
</evidence>
<sequence>MTLDCTRSEHICLLWGVGRRHQAGEKRARLFGEHGTVQYEKGWCCWRIKSTAQGKSVRSLLQDGSKSVHGCWVIKGTGLCKKFAKLVGGKRHRDKEKGTYPEWSTAQFSPMRCVFQSTFSQTSLVQSSCLFLSRTASLSRFISHFKRLYTVLLTTVVPQSVCHTPVDPGRCGHPNIMGGHSTGRGYRKASKNDSITEKKRTLLVRENYSAPDINRAQFLGKYCSRTDKKWKSWLWENSTNKEKDEAEFFEGKGLRKNGGAVPRKTALGQTKSVISSWLENGTAPANNGRKNDSAADLNRPEFLGKYGNRPDKKWQSWLWENSTNQEKDETGPQNGVQKGYQSHKYDLGDTLVHDLQFIPACCFQLNHVFQDVPQGLRVPHDFFICQGYRRLSVHKFVAPHTTHRALHSQGFNLRDMTTTGKVRSVLLTLAVRSSRVEE</sequence>